<feature type="compositionally biased region" description="Polar residues" evidence="1">
    <location>
        <begin position="83"/>
        <end position="95"/>
    </location>
</feature>
<feature type="compositionally biased region" description="Low complexity" evidence="1">
    <location>
        <begin position="40"/>
        <end position="50"/>
    </location>
</feature>
<evidence type="ECO:0000313" key="4">
    <source>
        <dbReference type="Proteomes" id="UP000478052"/>
    </source>
</evidence>
<dbReference type="InterPro" id="IPR006579">
    <property type="entry name" value="Pre_C2HC_dom"/>
</dbReference>
<name>A0A6G0VQS4_APHCR</name>
<protein>
    <recommendedName>
        <fullName evidence="2">Pre-C2HC domain-containing protein</fullName>
    </recommendedName>
</protein>
<dbReference type="Pfam" id="PF07530">
    <property type="entry name" value="PRE_C2HC"/>
    <property type="match status" value="1"/>
</dbReference>
<dbReference type="InterPro" id="IPR005135">
    <property type="entry name" value="Endo/exonuclease/phosphatase"/>
</dbReference>
<dbReference type="SUPFAM" id="SSF56219">
    <property type="entry name" value="DNase I-like"/>
    <property type="match status" value="1"/>
</dbReference>
<feature type="region of interest" description="Disordered" evidence="1">
    <location>
        <begin position="284"/>
        <end position="329"/>
    </location>
</feature>
<reference evidence="3 4" key="1">
    <citation type="submission" date="2019-08" db="EMBL/GenBank/DDBJ databases">
        <title>Whole genome of Aphis craccivora.</title>
        <authorList>
            <person name="Voronova N.V."/>
            <person name="Shulinski R.S."/>
            <person name="Bandarenka Y.V."/>
            <person name="Zhorov D.G."/>
            <person name="Warner D."/>
        </authorList>
    </citation>
    <scope>NUCLEOTIDE SEQUENCE [LARGE SCALE GENOMIC DNA]</scope>
    <source>
        <strain evidence="3">180601</strain>
        <tissue evidence="3">Whole Body</tissue>
    </source>
</reference>
<feature type="non-terminal residue" evidence="3">
    <location>
        <position position="705"/>
    </location>
</feature>
<dbReference type="Pfam" id="PF14529">
    <property type="entry name" value="Exo_endo_phos_2"/>
    <property type="match status" value="1"/>
</dbReference>
<sequence>MSTVSRTKPDKTVTPIKIKNNQIISRNSGHLSTTDPNKRSLPTSPTTPTLRNISIKKPKLFNNRYNVLADHDDNGENNDVDGSPSQEPTDTTTHTSVKEILPPPIFVKGVENFTDVLTEITNLIGKNNAEFHTYQLQSEKLFRVVIRNLHPTTSVSEISSAIEEIGFATRQVTNIKHNLTKNPLPLFFVDLEPDSSNQDLFKVTSLLHTKIKVEEPHKRREIPQCLNCQSNGHTRAYCAYAPRCVKFAEYHHTSTCNKPPDTPATCALCSGNHPANYKGCTVHKELQSRRRQPSTTIKHNQHYQQHQPTPHPAQPSSSTVNHPPPNPQGRSYANVSGYKCFHTCHPDDTAHAGAAIIVRSTLKFYPLPNYQTPHIQASTISLTLNHQPITISAAYCPPRHNITPNQFNDYFNYLGSKFIIGGDINAKHTQWGCHTSNPRGNLLHRIITLQQYKILSPSSPTYWPNLPRKRPDILDIYITKISNSLNCHVTNLNEPCSDHSPVLLTTDTLPPIKPLPPSLTNGYMDWEHFQLILDKQINLKTRLKPPSDIDDAINSFTTSIQTAAWSSHLIAIKRRARAIWQRTQYLSDKRHYNNLTQKLKRTLSEIRTESFNKHLSSLTTKNNSIWKATKNILRTPQQIYVLKKPDGTRATRDEEKAEIFREHLSSTFKPHYALLSHTKVDEINTSLDSPLPMTMPPKHISPHEV</sequence>
<proteinExistence type="predicted"/>
<feature type="region of interest" description="Disordered" evidence="1">
    <location>
        <begin position="68"/>
        <end position="97"/>
    </location>
</feature>
<dbReference type="OrthoDB" id="6627222at2759"/>
<accession>A0A6G0VQS4</accession>
<dbReference type="PANTHER" id="PTHR33273:SF2">
    <property type="entry name" value="ENDONUCLEASE_EXONUCLEASE_PHOSPHATASE DOMAIN-CONTAINING PROTEIN"/>
    <property type="match status" value="1"/>
</dbReference>
<feature type="domain" description="Pre-C2HC" evidence="2">
    <location>
        <begin position="155"/>
        <end position="223"/>
    </location>
</feature>
<dbReference type="AlphaFoldDB" id="A0A6G0VQS4"/>
<keyword evidence="4" id="KW-1185">Reference proteome</keyword>
<evidence type="ECO:0000259" key="2">
    <source>
        <dbReference type="SMART" id="SM00596"/>
    </source>
</evidence>
<dbReference type="PANTHER" id="PTHR33273">
    <property type="entry name" value="DOMAIN-CONTAINING PROTEIN, PUTATIVE-RELATED"/>
    <property type="match status" value="1"/>
</dbReference>
<dbReference type="Proteomes" id="UP000478052">
    <property type="component" value="Unassembled WGS sequence"/>
</dbReference>
<dbReference type="EMBL" id="VUJU01013127">
    <property type="protein sequence ID" value="KAF0705838.1"/>
    <property type="molecule type" value="Genomic_DNA"/>
</dbReference>
<evidence type="ECO:0000313" key="3">
    <source>
        <dbReference type="EMBL" id="KAF0705838.1"/>
    </source>
</evidence>
<dbReference type="Gene3D" id="3.60.10.10">
    <property type="entry name" value="Endonuclease/exonuclease/phosphatase"/>
    <property type="match status" value="1"/>
</dbReference>
<feature type="region of interest" description="Disordered" evidence="1">
    <location>
        <begin position="20"/>
        <end position="52"/>
    </location>
</feature>
<evidence type="ECO:0000256" key="1">
    <source>
        <dbReference type="SAM" id="MobiDB-lite"/>
    </source>
</evidence>
<comment type="caution">
    <text evidence="3">The sequence shown here is derived from an EMBL/GenBank/DDBJ whole genome shotgun (WGS) entry which is preliminary data.</text>
</comment>
<organism evidence="3 4">
    <name type="scientific">Aphis craccivora</name>
    <name type="common">Cowpea aphid</name>
    <dbReference type="NCBI Taxonomy" id="307492"/>
    <lineage>
        <taxon>Eukaryota</taxon>
        <taxon>Metazoa</taxon>
        <taxon>Ecdysozoa</taxon>
        <taxon>Arthropoda</taxon>
        <taxon>Hexapoda</taxon>
        <taxon>Insecta</taxon>
        <taxon>Pterygota</taxon>
        <taxon>Neoptera</taxon>
        <taxon>Paraneoptera</taxon>
        <taxon>Hemiptera</taxon>
        <taxon>Sternorrhyncha</taxon>
        <taxon>Aphidomorpha</taxon>
        <taxon>Aphidoidea</taxon>
        <taxon>Aphididae</taxon>
        <taxon>Aphidini</taxon>
        <taxon>Aphis</taxon>
        <taxon>Aphis</taxon>
    </lineage>
</organism>
<gene>
    <name evidence="3" type="ORF">FWK35_00035216</name>
</gene>
<feature type="compositionally biased region" description="Polar residues" evidence="1">
    <location>
        <begin position="20"/>
        <end position="35"/>
    </location>
</feature>
<dbReference type="GO" id="GO:0003824">
    <property type="term" value="F:catalytic activity"/>
    <property type="evidence" value="ECO:0007669"/>
    <property type="project" value="InterPro"/>
</dbReference>
<dbReference type="InterPro" id="IPR036691">
    <property type="entry name" value="Endo/exonu/phosph_ase_sf"/>
</dbReference>
<dbReference type="SMART" id="SM00596">
    <property type="entry name" value="PRE_C2HC"/>
    <property type="match status" value="1"/>
</dbReference>